<dbReference type="AlphaFoldDB" id="A0A371QY39"/>
<comment type="similarity">
    <text evidence="1">Belongs to the gamma-glutamylcyclotransferase family.</text>
</comment>
<dbReference type="InterPro" id="IPR013024">
    <property type="entry name" value="GGCT-like"/>
</dbReference>
<gene>
    <name evidence="3" type="ORF">CGL51_07410</name>
    <name evidence="4" type="ORF">CGL52_04710</name>
</gene>
<reference evidence="5 6" key="1">
    <citation type="submission" date="2017-07" db="EMBL/GenBank/DDBJ databases">
        <title>Draft genome sequence of aerobic hyperthermophilic archaea, Pyrobaculum aerophilum YKB31 and YKB32.</title>
        <authorList>
            <person name="Mochizuki T."/>
            <person name="Berliner A.J."/>
            <person name="Yoshida-Takashima Y."/>
            <person name="Takaki Y."/>
            <person name="Nunoura T."/>
            <person name="Takai K."/>
        </authorList>
    </citation>
    <scope>NUCLEOTIDE SEQUENCE [LARGE SCALE GENOMIC DNA]</scope>
    <source>
        <strain evidence="3 6">YKB31</strain>
        <strain evidence="4 5">YKB32</strain>
    </source>
</reference>
<organism evidence="3 6">
    <name type="scientific">Pyrobaculum aerophilum</name>
    <dbReference type="NCBI Taxonomy" id="13773"/>
    <lineage>
        <taxon>Archaea</taxon>
        <taxon>Thermoproteota</taxon>
        <taxon>Thermoprotei</taxon>
        <taxon>Thermoproteales</taxon>
        <taxon>Thermoproteaceae</taxon>
        <taxon>Pyrobaculum</taxon>
    </lineage>
</organism>
<dbReference type="GO" id="GO:0005829">
    <property type="term" value="C:cytosol"/>
    <property type="evidence" value="ECO:0007669"/>
    <property type="project" value="TreeGrafter"/>
</dbReference>
<dbReference type="GO" id="GO:0061929">
    <property type="term" value="F:gamma-glutamylaminecyclotransferase activity"/>
    <property type="evidence" value="ECO:0007669"/>
    <property type="project" value="InterPro"/>
</dbReference>
<keyword evidence="3" id="KW-0808">Transferase</keyword>
<dbReference type="InterPro" id="IPR009288">
    <property type="entry name" value="AIG2-like_dom"/>
</dbReference>
<dbReference type="PANTHER" id="PTHR12510">
    <property type="entry name" value="TROPONIN C-AKIN-1 PROTEIN"/>
    <property type="match status" value="1"/>
</dbReference>
<accession>A0A371QY39</accession>
<dbReference type="Gene3D" id="3.10.490.10">
    <property type="entry name" value="Gamma-glutamyl cyclotransferase-like"/>
    <property type="match status" value="1"/>
</dbReference>
<feature type="domain" description="Gamma-glutamylcyclotransferase AIG2-like" evidence="2">
    <location>
        <begin position="6"/>
        <end position="102"/>
    </location>
</feature>
<evidence type="ECO:0000313" key="4">
    <source>
        <dbReference type="EMBL" id="RFA99152.1"/>
    </source>
</evidence>
<evidence type="ECO:0000313" key="6">
    <source>
        <dbReference type="Proteomes" id="UP000257123"/>
    </source>
</evidence>
<dbReference type="CDD" id="cd06661">
    <property type="entry name" value="GGCT_like"/>
    <property type="match status" value="1"/>
</dbReference>
<dbReference type="Proteomes" id="UP000257123">
    <property type="component" value="Unassembled WGS sequence"/>
</dbReference>
<dbReference type="Proteomes" id="UP000256877">
    <property type="component" value="Unassembled WGS sequence"/>
</dbReference>
<proteinExistence type="inferred from homology"/>
<evidence type="ECO:0000313" key="3">
    <source>
        <dbReference type="EMBL" id="RFA95584.1"/>
    </source>
</evidence>
<dbReference type="InterPro" id="IPR036568">
    <property type="entry name" value="GGCT-like_sf"/>
</dbReference>
<dbReference type="EMBL" id="NMUF01000009">
    <property type="protein sequence ID" value="RFA99152.1"/>
    <property type="molecule type" value="Genomic_DNA"/>
</dbReference>
<dbReference type="GO" id="GO:0016740">
    <property type="term" value="F:transferase activity"/>
    <property type="evidence" value="ECO:0007669"/>
    <property type="project" value="UniProtKB-KW"/>
</dbReference>
<comment type="caution">
    <text evidence="3">The sequence shown here is derived from an EMBL/GenBank/DDBJ whole genome shotgun (WGS) entry which is preliminary data.</text>
</comment>
<protein>
    <submittedName>
        <fullName evidence="3">Gamma-glutamylcyclotransferase</fullName>
    </submittedName>
</protein>
<dbReference type="InterPro" id="IPR039126">
    <property type="entry name" value="GGACT"/>
</dbReference>
<name>A0A371QY39_9CREN</name>
<evidence type="ECO:0000313" key="5">
    <source>
        <dbReference type="Proteomes" id="UP000256877"/>
    </source>
</evidence>
<dbReference type="PANTHER" id="PTHR12510:SF4">
    <property type="entry name" value="GAMMA-GLUTAMYLAMINECYCLOTRANSFERASE"/>
    <property type="match status" value="1"/>
</dbReference>
<sequence length="114" mass="12962">MAVPYLFVYGTLKRGCGNHRYLKNAQFLGEAEVEGYTLIGVIIPYAVKAPGCKVKGELYRVSQEELEAIDQLEIPAGYARVEVEARTPWGAYKAWMYAYPERRGRCARESYNCE</sequence>
<dbReference type="SUPFAM" id="SSF110857">
    <property type="entry name" value="Gamma-glutamyl cyclotransferase-like"/>
    <property type="match status" value="1"/>
</dbReference>
<evidence type="ECO:0000259" key="2">
    <source>
        <dbReference type="Pfam" id="PF06094"/>
    </source>
</evidence>
<evidence type="ECO:0000256" key="1">
    <source>
        <dbReference type="ARBA" id="ARBA00008861"/>
    </source>
</evidence>
<dbReference type="Pfam" id="PF06094">
    <property type="entry name" value="GGACT"/>
    <property type="match status" value="1"/>
</dbReference>
<dbReference type="EMBL" id="NMUE01000021">
    <property type="protein sequence ID" value="RFA95584.1"/>
    <property type="molecule type" value="Genomic_DNA"/>
</dbReference>